<dbReference type="InterPro" id="IPR036291">
    <property type="entry name" value="NAD(P)-bd_dom_sf"/>
</dbReference>
<gene>
    <name evidence="8" type="ORF">ACFPU1_09750</name>
</gene>
<evidence type="ECO:0000313" key="8">
    <source>
        <dbReference type="EMBL" id="MFC5713067.1"/>
    </source>
</evidence>
<sequence>MKVLVTGGAGFIGSHVVEELLLKGYQVSVVDNLITGKKENLPNGVTFYKVDIRDNLNQIFEKENPDYVIHMAAQVSVSHSISKPVYDGEQNILATINVLKACVQYKVKKIIFASTAAVYGEPHYLPIDEKHEWKPISFYGLSKLNAESYIKMFSELYALNYTILRYANVYGMRQDAHGEAGVVAIFIEKIMKGDRPTIFGDGLQTRDFIFVKDVAKANVAALENGDDMVFNVSTEKKTSVVEIIDEMAKAFNKEIFPQFTEEREGDIRDSYLSNKITTSELGWEPMYTLSEGLHDTISYYKNIAVEII</sequence>
<comment type="similarity">
    <text evidence="2">Belongs to the NAD(P)-dependent epimerase/dehydratase family.</text>
</comment>
<keyword evidence="4" id="KW-0119">Carbohydrate metabolism</keyword>
<accession>A0ABW0YNZ5</accession>
<proteinExistence type="inferred from homology"/>
<evidence type="ECO:0000256" key="4">
    <source>
        <dbReference type="ARBA" id="ARBA00023144"/>
    </source>
</evidence>
<comment type="caution">
    <text evidence="8">The sequence shown here is derived from an EMBL/GenBank/DDBJ whole genome shotgun (WGS) entry which is preliminary data.</text>
</comment>
<reference evidence="9" key="1">
    <citation type="journal article" date="2019" name="Int. J. Syst. Evol. Microbiol.">
        <title>The Global Catalogue of Microorganisms (GCM) 10K type strain sequencing project: providing services to taxonomists for standard genome sequencing and annotation.</title>
        <authorList>
            <consortium name="The Broad Institute Genomics Platform"/>
            <consortium name="The Broad Institute Genome Sequencing Center for Infectious Disease"/>
            <person name="Wu L."/>
            <person name="Ma J."/>
        </authorList>
    </citation>
    <scope>NUCLEOTIDE SEQUENCE [LARGE SCALE GENOMIC DNA]</scope>
    <source>
        <strain evidence="9">CECT 7184</strain>
    </source>
</reference>
<comment type="pathway">
    <text evidence="1">Carbohydrate metabolism; galactose metabolism.</text>
</comment>
<evidence type="ECO:0000256" key="5">
    <source>
        <dbReference type="ARBA" id="ARBA00031367"/>
    </source>
</evidence>
<dbReference type="PANTHER" id="PTHR43725">
    <property type="entry name" value="UDP-GLUCOSE 4-EPIMERASE"/>
    <property type="match status" value="1"/>
</dbReference>
<dbReference type="Gene3D" id="3.90.25.10">
    <property type="entry name" value="UDP-galactose 4-epimerase, domain 1"/>
    <property type="match status" value="1"/>
</dbReference>
<keyword evidence="4" id="KW-0299">Galactose metabolism</keyword>
<evidence type="ECO:0000256" key="6">
    <source>
        <dbReference type="ARBA" id="ARBA00033067"/>
    </source>
</evidence>
<dbReference type="PANTHER" id="PTHR43725:SF53">
    <property type="entry name" value="UDP-ARABINOSE 4-EPIMERASE 1"/>
    <property type="match status" value="1"/>
</dbReference>
<dbReference type="EMBL" id="JBHSOZ010000004">
    <property type="protein sequence ID" value="MFC5713067.1"/>
    <property type="molecule type" value="Genomic_DNA"/>
</dbReference>
<protein>
    <recommendedName>
        <fullName evidence="3">UDP-glucose 4-epimerase</fullName>
    </recommendedName>
    <alternativeName>
        <fullName evidence="6">Galactowaldenase</fullName>
    </alternativeName>
    <alternativeName>
        <fullName evidence="5">UDP-galactose 4-epimerase</fullName>
    </alternativeName>
</protein>
<dbReference type="Proteomes" id="UP001596142">
    <property type="component" value="Unassembled WGS sequence"/>
</dbReference>
<evidence type="ECO:0000259" key="7">
    <source>
        <dbReference type="Pfam" id="PF01370"/>
    </source>
</evidence>
<feature type="domain" description="NAD-dependent epimerase/dehydratase" evidence="7">
    <location>
        <begin position="3"/>
        <end position="232"/>
    </location>
</feature>
<dbReference type="RefSeq" id="WP_385940555.1">
    <property type="nucleotide sequence ID" value="NZ_JBHSOZ010000004.1"/>
</dbReference>
<dbReference type="Gene3D" id="3.40.50.720">
    <property type="entry name" value="NAD(P)-binding Rossmann-like Domain"/>
    <property type="match status" value="1"/>
</dbReference>
<dbReference type="SUPFAM" id="SSF51735">
    <property type="entry name" value="NAD(P)-binding Rossmann-fold domains"/>
    <property type="match status" value="1"/>
</dbReference>
<evidence type="ECO:0000256" key="3">
    <source>
        <dbReference type="ARBA" id="ARBA00018569"/>
    </source>
</evidence>
<dbReference type="Pfam" id="PF01370">
    <property type="entry name" value="Epimerase"/>
    <property type="match status" value="1"/>
</dbReference>
<dbReference type="InterPro" id="IPR001509">
    <property type="entry name" value="Epimerase_deHydtase"/>
</dbReference>
<keyword evidence="9" id="KW-1185">Reference proteome</keyword>
<evidence type="ECO:0000256" key="2">
    <source>
        <dbReference type="ARBA" id="ARBA00007637"/>
    </source>
</evidence>
<name>A0ABW0YNZ5_9BACI</name>
<evidence type="ECO:0000313" key="9">
    <source>
        <dbReference type="Proteomes" id="UP001596142"/>
    </source>
</evidence>
<organism evidence="8 9">
    <name type="scientific">Thalassorhabdus alkalitolerans</name>
    <dbReference type="NCBI Taxonomy" id="2282697"/>
    <lineage>
        <taxon>Bacteria</taxon>
        <taxon>Bacillati</taxon>
        <taxon>Bacillota</taxon>
        <taxon>Bacilli</taxon>
        <taxon>Bacillales</taxon>
        <taxon>Bacillaceae</taxon>
        <taxon>Thalassorhabdus</taxon>
    </lineage>
</organism>
<evidence type="ECO:0000256" key="1">
    <source>
        <dbReference type="ARBA" id="ARBA00004947"/>
    </source>
</evidence>